<dbReference type="RefSeq" id="WP_108312240.1">
    <property type="nucleotide sequence ID" value="NZ_NESN01000002.1"/>
</dbReference>
<name>A0A315EDS5_9BURK</name>
<dbReference type="SUPFAM" id="SSF52540">
    <property type="entry name" value="P-loop containing nucleoside triphosphate hydrolases"/>
    <property type="match status" value="1"/>
</dbReference>
<organism evidence="6 7">
    <name type="scientific">Limnohabitans parvus II-B4</name>
    <dbReference type="NCBI Taxonomy" id="1293052"/>
    <lineage>
        <taxon>Bacteria</taxon>
        <taxon>Pseudomonadati</taxon>
        <taxon>Pseudomonadota</taxon>
        <taxon>Betaproteobacteria</taxon>
        <taxon>Burkholderiales</taxon>
        <taxon>Comamonadaceae</taxon>
        <taxon>Limnohabitans</taxon>
    </lineage>
</organism>
<dbReference type="PROSITE" id="PS00211">
    <property type="entry name" value="ABC_TRANSPORTER_1"/>
    <property type="match status" value="1"/>
</dbReference>
<evidence type="ECO:0000256" key="3">
    <source>
        <dbReference type="ARBA" id="ARBA00022741"/>
    </source>
</evidence>
<gene>
    <name evidence="6" type="ORF">B9Z37_06890</name>
</gene>
<keyword evidence="1" id="KW-0813">Transport</keyword>
<dbReference type="InterPro" id="IPR050093">
    <property type="entry name" value="ABC_SmlMolc_Importer"/>
</dbReference>
<evidence type="ECO:0000256" key="1">
    <source>
        <dbReference type="ARBA" id="ARBA00022448"/>
    </source>
</evidence>
<keyword evidence="3" id="KW-0547">Nucleotide-binding</keyword>
<dbReference type="EMBL" id="NESN01000002">
    <property type="protein sequence ID" value="PUE54272.1"/>
    <property type="molecule type" value="Genomic_DNA"/>
</dbReference>
<dbReference type="InterPro" id="IPR017871">
    <property type="entry name" value="ABC_transporter-like_CS"/>
</dbReference>
<dbReference type="InterPro" id="IPR027417">
    <property type="entry name" value="P-loop_NTPase"/>
</dbReference>
<evidence type="ECO:0000259" key="5">
    <source>
        <dbReference type="PROSITE" id="PS50893"/>
    </source>
</evidence>
<keyword evidence="4" id="KW-0067">ATP-binding</keyword>
<comment type="caution">
    <text evidence="6">The sequence shown here is derived from an EMBL/GenBank/DDBJ whole genome shotgun (WGS) entry which is preliminary data.</text>
</comment>
<proteinExistence type="predicted"/>
<dbReference type="Pfam" id="PF00005">
    <property type="entry name" value="ABC_tran"/>
    <property type="match status" value="1"/>
</dbReference>
<dbReference type="AlphaFoldDB" id="A0A315EDS5"/>
<dbReference type="Proteomes" id="UP000250790">
    <property type="component" value="Unassembled WGS sequence"/>
</dbReference>
<keyword evidence="7" id="KW-1185">Reference proteome</keyword>
<evidence type="ECO:0000313" key="6">
    <source>
        <dbReference type="EMBL" id="PUE54272.1"/>
    </source>
</evidence>
<dbReference type="SMART" id="SM00382">
    <property type="entry name" value="AAA"/>
    <property type="match status" value="1"/>
</dbReference>
<evidence type="ECO:0000313" key="7">
    <source>
        <dbReference type="Proteomes" id="UP000250790"/>
    </source>
</evidence>
<dbReference type="PANTHER" id="PTHR42781:SF4">
    <property type="entry name" value="SPERMIDINE_PUTRESCINE IMPORT ATP-BINDING PROTEIN POTA"/>
    <property type="match status" value="1"/>
</dbReference>
<evidence type="ECO:0000256" key="2">
    <source>
        <dbReference type="ARBA" id="ARBA00022475"/>
    </source>
</evidence>
<dbReference type="Gene3D" id="3.40.50.300">
    <property type="entry name" value="P-loop containing nucleotide triphosphate hydrolases"/>
    <property type="match status" value="1"/>
</dbReference>
<accession>A0A315EDS5</accession>
<dbReference type="OrthoDB" id="5298774at2"/>
<protein>
    <submittedName>
        <fullName evidence="6">ABC transporter</fullName>
    </submittedName>
</protein>
<feature type="domain" description="ABC transporter" evidence="5">
    <location>
        <begin position="4"/>
        <end position="249"/>
    </location>
</feature>
<keyword evidence="2" id="KW-0472">Membrane</keyword>
<dbReference type="InterPro" id="IPR003439">
    <property type="entry name" value="ABC_transporter-like_ATP-bd"/>
</dbReference>
<dbReference type="InterPro" id="IPR003593">
    <property type="entry name" value="AAA+_ATPase"/>
</dbReference>
<sequence>MSGLQVQLYSSSPIRLQAEFDCGAGELVALVGPSGSGKTSMLRAIAGLWTPADVQGCIRVDGQSWLDTAAGVHLSPQQRRAGLVFQHYALFPHMTAHANVALAAGPGWSTADVQALLKRMGLDALTQRRPAQLSGGQQQRVALARALVRVMPTPSSAKASPTPPAVPGVLLLDEPFSAVDAPTRQTLYRELAALRQQVSVPMVLVTHDLAEARRLADRVVIVDAGQTLQTGQPSRVFASPRNARVAELVGIQNHFDGRFYKDKPGWARLRWTQAGGGPEAIDLTVVDKNKIDDDTPVTWVLNGEQVDVLADASTPALGDAGATRLRCRLVEVLALGEISLCTLTPEALPAQSITLNLTTRLLERLQVDAGGWVQLLIAPGALHIMPVRETLA</sequence>
<keyword evidence="2" id="KW-1003">Cell membrane</keyword>
<evidence type="ECO:0000256" key="4">
    <source>
        <dbReference type="ARBA" id="ARBA00022840"/>
    </source>
</evidence>
<dbReference type="PROSITE" id="PS50893">
    <property type="entry name" value="ABC_TRANSPORTER_2"/>
    <property type="match status" value="1"/>
</dbReference>
<reference evidence="6 7" key="1">
    <citation type="submission" date="2017-04" db="EMBL/GenBank/DDBJ databases">
        <title>Unexpected and diverse lifestyles within the genus Limnohabitans.</title>
        <authorList>
            <person name="Kasalicky V."/>
            <person name="Mehrshad M."/>
            <person name="Andrei S.-A."/>
            <person name="Salcher M."/>
            <person name="Kratochvilova H."/>
            <person name="Simek K."/>
            <person name="Ghai R."/>
        </authorList>
    </citation>
    <scope>NUCLEOTIDE SEQUENCE [LARGE SCALE GENOMIC DNA]</scope>
    <source>
        <strain evidence="6 7">II-B4</strain>
    </source>
</reference>
<dbReference type="GO" id="GO:0016887">
    <property type="term" value="F:ATP hydrolysis activity"/>
    <property type="evidence" value="ECO:0007669"/>
    <property type="project" value="InterPro"/>
</dbReference>
<dbReference type="GO" id="GO:0005524">
    <property type="term" value="F:ATP binding"/>
    <property type="evidence" value="ECO:0007669"/>
    <property type="project" value="UniProtKB-KW"/>
</dbReference>
<dbReference type="PANTHER" id="PTHR42781">
    <property type="entry name" value="SPERMIDINE/PUTRESCINE IMPORT ATP-BINDING PROTEIN POTA"/>
    <property type="match status" value="1"/>
</dbReference>